<dbReference type="PIRSF" id="PIRSF029218">
    <property type="entry name" value="ParE"/>
    <property type="match status" value="1"/>
</dbReference>
<dbReference type="RefSeq" id="WP_064020592.1">
    <property type="nucleotide sequence ID" value="NZ_LUUL01000032.1"/>
</dbReference>
<proteinExistence type="inferred from homology"/>
<evidence type="ECO:0000313" key="4">
    <source>
        <dbReference type="EMBL" id="OAI29651.1"/>
    </source>
</evidence>
<dbReference type="AlphaFoldDB" id="A0AA91DGR8"/>
<organism evidence="4 5">
    <name type="scientific">Methylomonas koyamae</name>
    <dbReference type="NCBI Taxonomy" id="702114"/>
    <lineage>
        <taxon>Bacteria</taxon>
        <taxon>Pseudomonadati</taxon>
        <taxon>Pseudomonadota</taxon>
        <taxon>Gammaproteobacteria</taxon>
        <taxon>Methylococcales</taxon>
        <taxon>Methylococcaceae</taxon>
        <taxon>Methylomonas</taxon>
    </lineage>
</organism>
<keyword evidence="5" id="KW-1185">Reference proteome</keyword>
<dbReference type="PANTHER" id="PTHR33755:SF9">
    <property type="entry name" value="TOXIN PARE1"/>
    <property type="match status" value="1"/>
</dbReference>
<comment type="caution">
    <text evidence="4">The sequence shown here is derived from an EMBL/GenBank/DDBJ whole genome shotgun (WGS) entry which is preliminary data.</text>
</comment>
<evidence type="ECO:0000256" key="1">
    <source>
        <dbReference type="ARBA" id="ARBA00006226"/>
    </source>
</evidence>
<dbReference type="InterPro" id="IPR007712">
    <property type="entry name" value="RelE/ParE_toxin"/>
</dbReference>
<evidence type="ECO:0000313" key="5">
    <source>
        <dbReference type="Proteomes" id="UP000077734"/>
    </source>
</evidence>
<dbReference type="PANTHER" id="PTHR33755">
    <property type="entry name" value="TOXIN PARE1-RELATED"/>
    <property type="match status" value="1"/>
</dbReference>
<gene>
    <name evidence="4" type="ORF">A1356_23050</name>
</gene>
<name>A0AA91DGR8_9GAMM</name>
<reference evidence="4 5" key="1">
    <citation type="submission" date="2016-03" db="EMBL/GenBank/DDBJ databases">
        <authorList>
            <person name="Heylen K."/>
            <person name="De Vos P."/>
            <person name="Vekeman B."/>
        </authorList>
    </citation>
    <scope>NUCLEOTIDE SEQUENCE [LARGE SCALE GENOMIC DNA]</scope>
    <source>
        <strain evidence="4 5">R-49807</strain>
    </source>
</reference>
<dbReference type="Pfam" id="PF05016">
    <property type="entry name" value="ParE_toxin"/>
    <property type="match status" value="1"/>
</dbReference>
<comment type="similarity">
    <text evidence="1 3">Belongs to the RelE toxin family.</text>
</comment>
<evidence type="ECO:0000256" key="3">
    <source>
        <dbReference type="PIRNR" id="PIRNR029218"/>
    </source>
</evidence>
<dbReference type="EMBL" id="LUUL01000032">
    <property type="protein sequence ID" value="OAI29651.1"/>
    <property type="molecule type" value="Genomic_DNA"/>
</dbReference>
<sequence>MSQDELSIILSPQAVDDFADILQYTFQTWSEKQMHVYRSVIDKALITIQQNPEIGHRRPEISKNHRSFPAGQHVIFYRADQHAIYVSRILHERKDIKTAF</sequence>
<dbReference type="Gene3D" id="3.30.2310.20">
    <property type="entry name" value="RelE-like"/>
    <property type="match status" value="1"/>
</dbReference>
<dbReference type="InterPro" id="IPR035093">
    <property type="entry name" value="RelE/ParE_toxin_dom_sf"/>
</dbReference>
<accession>A0AA91DGR8</accession>
<dbReference type="InterPro" id="IPR028344">
    <property type="entry name" value="ParE1/4"/>
</dbReference>
<evidence type="ECO:0000256" key="2">
    <source>
        <dbReference type="ARBA" id="ARBA00022649"/>
    </source>
</evidence>
<keyword evidence="2" id="KW-1277">Toxin-antitoxin system</keyword>
<dbReference type="InterPro" id="IPR051803">
    <property type="entry name" value="TA_system_RelE-like_toxin"/>
</dbReference>
<protein>
    <recommendedName>
        <fullName evidence="3">Toxin</fullName>
    </recommendedName>
</protein>
<dbReference type="Proteomes" id="UP000077734">
    <property type="component" value="Unassembled WGS sequence"/>
</dbReference>